<organism evidence="3 4">
    <name type="scientific">Citrifermentans bremense</name>
    <dbReference type="NCBI Taxonomy" id="60035"/>
    <lineage>
        <taxon>Bacteria</taxon>
        <taxon>Pseudomonadati</taxon>
        <taxon>Thermodesulfobacteriota</taxon>
        <taxon>Desulfuromonadia</taxon>
        <taxon>Geobacterales</taxon>
        <taxon>Geobacteraceae</taxon>
        <taxon>Citrifermentans</taxon>
    </lineage>
</organism>
<evidence type="ECO:0000313" key="4">
    <source>
        <dbReference type="Proteomes" id="UP000515472"/>
    </source>
</evidence>
<dbReference type="KEGG" id="gbn:GEOBRER4_36480"/>
<keyword evidence="3" id="KW-0378">Hydrolase</keyword>
<dbReference type="Proteomes" id="UP000515472">
    <property type="component" value="Chromosome"/>
</dbReference>
<feature type="region of interest" description="Disordered" evidence="1">
    <location>
        <begin position="1"/>
        <end position="23"/>
    </location>
</feature>
<dbReference type="EMBL" id="AP023213">
    <property type="protein sequence ID" value="BCG48898.1"/>
    <property type="molecule type" value="Genomic_DNA"/>
</dbReference>
<keyword evidence="4" id="KW-1185">Reference proteome</keyword>
<accession>A0A6S6M554</accession>
<reference evidence="3 4" key="1">
    <citation type="submission" date="2020-06" db="EMBL/GenBank/DDBJ databases">
        <title>Interaction of electrochemicaly active bacteria, Geobacter bremensis R4 on different carbon anode.</title>
        <authorList>
            <person name="Meng L."/>
            <person name="Yoshida N."/>
        </authorList>
    </citation>
    <scope>NUCLEOTIDE SEQUENCE [LARGE SCALE GENOMIC DNA]</scope>
    <source>
        <strain evidence="3 4">R4</strain>
    </source>
</reference>
<feature type="domain" description="Flagellar protein FlgJ N-terminal" evidence="2">
    <location>
        <begin position="47"/>
        <end position="94"/>
    </location>
</feature>
<dbReference type="RefSeq" id="WP_185243503.1">
    <property type="nucleotide sequence ID" value="NZ_AP023213.1"/>
</dbReference>
<evidence type="ECO:0000259" key="2">
    <source>
        <dbReference type="Pfam" id="PF10135"/>
    </source>
</evidence>
<dbReference type="AlphaFoldDB" id="A0A6S6M554"/>
<dbReference type="InterPro" id="IPR019301">
    <property type="entry name" value="Flagellar_prot_FlgJ_N"/>
</dbReference>
<keyword evidence="3" id="KW-0966">Cell projection</keyword>
<dbReference type="PRINTS" id="PR01002">
    <property type="entry name" value="FLGFLGJ"/>
</dbReference>
<evidence type="ECO:0000313" key="3">
    <source>
        <dbReference type="EMBL" id="BCG48898.1"/>
    </source>
</evidence>
<name>A0A6S6M554_9BACT</name>
<protein>
    <submittedName>
        <fullName evidence="3">Flagellar protein FlgJ [peptidoglycan hydrolase]</fullName>
    </submittedName>
</protein>
<proteinExistence type="predicted"/>
<keyword evidence="3" id="KW-0969">Cilium</keyword>
<dbReference type="GO" id="GO:0016787">
    <property type="term" value="F:hydrolase activity"/>
    <property type="evidence" value="ECO:0007669"/>
    <property type="project" value="UniProtKB-KW"/>
</dbReference>
<evidence type="ECO:0000256" key="1">
    <source>
        <dbReference type="SAM" id="MobiDB-lite"/>
    </source>
</evidence>
<keyword evidence="3" id="KW-0282">Flagellum</keyword>
<sequence length="110" mass="11750">MEIGNLAPAAPEQKQIKPAGGAADKERAAVKKVAQEFESLFVTMMLKSMRSTVGQDQLTGGGRGEETFRSLLDQEYANAAVRGGGIGLAPVLERELMRQRTTVKGDSNAD</sequence>
<gene>
    <name evidence="3" type="ORF">GEOBRER4_n3793</name>
</gene>
<dbReference type="Pfam" id="PF10135">
    <property type="entry name" value="Rod-binding"/>
    <property type="match status" value="1"/>
</dbReference>